<accession>A0A1C7N745</accession>
<keyword evidence="4 8" id="KW-0472">Membrane</keyword>
<evidence type="ECO:0000256" key="6">
    <source>
        <dbReference type="ARBA" id="ARBA00023288"/>
    </source>
</evidence>
<comment type="subcellular location">
    <subcellularLocation>
        <location evidence="1">Cell membrane</location>
    </subcellularLocation>
    <subcellularLocation>
        <location evidence="7">Endomembrane system</location>
        <topology evidence="7">Lipid-anchor</topology>
    </subcellularLocation>
</comment>
<feature type="chain" id="PRO_5008889515" description="Copper acquisition factor BIM1-like domain-containing protein" evidence="9">
    <location>
        <begin position="19"/>
        <end position="197"/>
    </location>
</feature>
<evidence type="ECO:0000256" key="1">
    <source>
        <dbReference type="ARBA" id="ARBA00004236"/>
    </source>
</evidence>
<dbReference type="InterPro" id="IPR046530">
    <property type="entry name" value="BIM1-like_dom"/>
</dbReference>
<evidence type="ECO:0000256" key="3">
    <source>
        <dbReference type="ARBA" id="ARBA00022729"/>
    </source>
</evidence>
<keyword evidence="2" id="KW-1003">Cell membrane</keyword>
<feature type="transmembrane region" description="Helical" evidence="8">
    <location>
        <begin position="174"/>
        <end position="195"/>
    </location>
</feature>
<dbReference type="Pfam" id="PF20238">
    <property type="entry name" value="BIM1-like_dom"/>
    <property type="match status" value="1"/>
</dbReference>
<evidence type="ECO:0000256" key="9">
    <source>
        <dbReference type="SAM" id="SignalP"/>
    </source>
</evidence>
<keyword evidence="6" id="KW-0449">Lipoprotein</keyword>
<name>A0A1C7N745_9FUNG</name>
<keyword evidence="3 9" id="KW-0732">Signal</keyword>
<dbReference type="STRING" id="101091.A0A1C7N745"/>
<gene>
    <name evidence="11" type="ORF">A0J61_07151</name>
</gene>
<keyword evidence="8" id="KW-0812">Transmembrane</keyword>
<dbReference type="CDD" id="cd21176">
    <property type="entry name" value="LPMO_auxiliary-like"/>
    <property type="match status" value="1"/>
</dbReference>
<feature type="domain" description="Copper acquisition factor BIM1-like" evidence="10">
    <location>
        <begin position="18"/>
        <end position="159"/>
    </location>
</feature>
<evidence type="ECO:0000256" key="4">
    <source>
        <dbReference type="ARBA" id="ARBA00023136"/>
    </source>
</evidence>
<dbReference type="Proteomes" id="UP000093000">
    <property type="component" value="Unassembled WGS sequence"/>
</dbReference>
<keyword evidence="5" id="KW-0325">Glycoprotein</keyword>
<feature type="signal peptide" evidence="9">
    <location>
        <begin position="1"/>
        <end position="18"/>
    </location>
</feature>
<keyword evidence="12" id="KW-1185">Reference proteome</keyword>
<evidence type="ECO:0000259" key="10">
    <source>
        <dbReference type="Pfam" id="PF20238"/>
    </source>
</evidence>
<reference evidence="11 12" key="1">
    <citation type="submission" date="2016-03" db="EMBL/GenBank/DDBJ databases">
        <title>Choanephora cucurbitarum.</title>
        <authorList>
            <person name="Min B."/>
            <person name="Park H."/>
            <person name="Park J.-H."/>
            <person name="Shin H.-D."/>
            <person name="Choi I.-G."/>
        </authorList>
    </citation>
    <scope>NUCLEOTIDE SEQUENCE [LARGE SCALE GENOMIC DNA]</scope>
    <source>
        <strain evidence="11 12">KUS-F28377</strain>
    </source>
</reference>
<evidence type="ECO:0000256" key="2">
    <source>
        <dbReference type="ARBA" id="ARBA00022475"/>
    </source>
</evidence>
<sequence>MQLYSILSIIVFIQSVYAHFELIYPPSRGYNESAESQVPCGGAGSTVGNRTQMPLTDAFLQIYSSHPVYIYGISLVAKSNPILADFRTNLTSIGSGDRNYPGESCLPINFGLVPGIASGTNATIQIQYNGGDSILYQCTDVVLTNSAANWNNSACRNASNTNRPDNLTSAAIDFSSSLSTLHLLFTVIIGLYLFFIF</sequence>
<organism evidence="11 12">
    <name type="scientific">Choanephora cucurbitarum</name>
    <dbReference type="NCBI Taxonomy" id="101091"/>
    <lineage>
        <taxon>Eukaryota</taxon>
        <taxon>Fungi</taxon>
        <taxon>Fungi incertae sedis</taxon>
        <taxon>Mucoromycota</taxon>
        <taxon>Mucoromycotina</taxon>
        <taxon>Mucoromycetes</taxon>
        <taxon>Mucorales</taxon>
        <taxon>Mucorineae</taxon>
        <taxon>Choanephoraceae</taxon>
        <taxon>Choanephoroideae</taxon>
        <taxon>Choanephora</taxon>
    </lineage>
</organism>
<evidence type="ECO:0000256" key="8">
    <source>
        <dbReference type="SAM" id="Phobius"/>
    </source>
</evidence>
<dbReference type="OrthoDB" id="2146436at2759"/>
<dbReference type="AlphaFoldDB" id="A0A1C7N745"/>
<evidence type="ECO:0000313" key="11">
    <source>
        <dbReference type="EMBL" id="OBZ84798.1"/>
    </source>
</evidence>
<evidence type="ECO:0000256" key="7">
    <source>
        <dbReference type="ARBA" id="ARBA00037868"/>
    </source>
</evidence>
<dbReference type="PANTHER" id="PTHR34992">
    <property type="entry name" value="HYPHAL ANASTAMOSIS-7 PROTEIN"/>
    <property type="match status" value="1"/>
</dbReference>
<evidence type="ECO:0000313" key="12">
    <source>
        <dbReference type="Proteomes" id="UP000093000"/>
    </source>
</evidence>
<dbReference type="PANTHER" id="PTHR34992:SF11">
    <property type="entry name" value="COPPER ACQUISITION FACTOR BIM1-LIKE DOMAIN-CONTAINING PROTEIN"/>
    <property type="match status" value="1"/>
</dbReference>
<dbReference type="EMBL" id="LUGH01000467">
    <property type="protein sequence ID" value="OBZ84798.1"/>
    <property type="molecule type" value="Genomic_DNA"/>
</dbReference>
<evidence type="ECO:0000256" key="5">
    <source>
        <dbReference type="ARBA" id="ARBA00023180"/>
    </source>
</evidence>
<proteinExistence type="predicted"/>
<keyword evidence="8" id="KW-1133">Transmembrane helix</keyword>
<comment type="caution">
    <text evidence="11">The sequence shown here is derived from an EMBL/GenBank/DDBJ whole genome shotgun (WGS) entry which is preliminary data.</text>
</comment>
<protein>
    <recommendedName>
        <fullName evidence="10">Copper acquisition factor BIM1-like domain-containing protein</fullName>
    </recommendedName>
</protein>
<dbReference type="GO" id="GO:0005886">
    <property type="term" value="C:plasma membrane"/>
    <property type="evidence" value="ECO:0007669"/>
    <property type="project" value="UniProtKB-SubCell"/>
</dbReference>
<dbReference type="GO" id="GO:0012505">
    <property type="term" value="C:endomembrane system"/>
    <property type="evidence" value="ECO:0007669"/>
    <property type="project" value="UniProtKB-SubCell"/>
</dbReference>
<dbReference type="InterPro" id="IPR046936">
    <property type="entry name" value="BIM1-like"/>
</dbReference>
<dbReference type="InParanoid" id="A0A1C7N745"/>